<evidence type="ECO:0000313" key="2">
    <source>
        <dbReference type="EMBL" id="KAJ4452572.1"/>
    </source>
</evidence>
<sequence length="224" mass="23718">MFVGTKIHTGDELDRLEPVPHPKKPLSIAVRSARTPKWAEGYQAINWSAPAPTPTAPKAPTAPDRPSDDAASGAVEHKDKGTGCQSWTTMMCRARPSPRKAPAAAKPKKDREAPEEQAEGGPGGRQPGPPHEAKEAAEAKGSDDAPGGRQAAAPAQAPGPSGDPPRRRTRAAAPEPKAKAERKRPGRPTRTTSRRPLAKHRSPVVDLVNAYLARHPPPPTPLAK</sequence>
<protein>
    <submittedName>
        <fullName evidence="2">Uncharacterized protein</fullName>
    </submittedName>
</protein>
<dbReference type="EMBL" id="JAPMOS010000449">
    <property type="protein sequence ID" value="KAJ4452572.1"/>
    <property type="molecule type" value="Genomic_DNA"/>
</dbReference>
<gene>
    <name evidence="2" type="ORF">PAPYR_13218</name>
</gene>
<proteinExistence type="predicted"/>
<keyword evidence="3" id="KW-1185">Reference proteome</keyword>
<comment type="caution">
    <text evidence="2">The sequence shown here is derived from an EMBL/GenBank/DDBJ whole genome shotgun (WGS) entry which is preliminary data.</text>
</comment>
<feature type="region of interest" description="Disordered" evidence="1">
    <location>
        <begin position="1"/>
        <end position="24"/>
    </location>
</feature>
<dbReference type="Proteomes" id="UP001141327">
    <property type="component" value="Unassembled WGS sequence"/>
</dbReference>
<reference evidence="2" key="1">
    <citation type="journal article" date="2022" name="bioRxiv">
        <title>Genomics of Preaxostyla Flagellates Illuminates Evolutionary Transitions and the Path Towards Mitochondrial Loss.</title>
        <authorList>
            <person name="Novak L.V.F."/>
            <person name="Treitli S.C."/>
            <person name="Pyrih J."/>
            <person name="Halakuc P."/>
            <person name="Pipaliya S.V."/>
            <person name="Vacek V."/>
            <person name="Brzon O."/>
            <person name="Soukal P."/>
            <person name="Eme L."/>
            <person name="Dacks J.B."/>
            <person name="Karnkowska A."/>
            <person name="Elias M."/>
            <person name="Hampl V."/>
        </authorList>
    </citation>
    <scope>NUCLEOTIDE SEQUENCE</scope>
    <source>
        <strain evidence="2">RCP-MX</strain>
    </source>
</reference>
<evidence type="ECO:0000256" key="1">
    <source>
        <dbReference type="SAM" id="MobiDB-lite"/>
    </source>
</evidence>
<organism evidence="2 3">
    <name type="scientific">Paratrimastix pyriformis</name>
    <dbReference type="NCBI Taxonomy" id="342808"/>
    <lineage>
        <taxon>Eukaryota</taxon>
        <taxon>Metamonada</taxon>
        <taxon>Preaxostyla</taxon>
        <taxon>Paratrimastigidae</taxon>
        <taxon>Paratrimastix</taxon>
    </lineage>
</organism>
<feature type="compositionally biased region" description="Basic and acidic residues" evidence="1">
    <location>
        <begin position="131"/>
        <end position="143"/>
    </location>
</feature>
<accession>A0ABQ8U2Z0</accession>
<feature type="compositionally biased region" description="Low complexity" evidence="1">
    <location>
        <begin position="144"/>
        <end position="160"/>
    </location>
</feature>
<evidence type="ECO:0000313" key="3">
    <source>
        <dbReference type="Proteomes" id="UP001141327"/>
    </source>
</evidence>
<name>A0ABQ8U2Z0_9EUKA</name>
<feature type="compositionally biased region" description="Basic residues" evidence="1">
    <location>
        <begin position="180"/>
        <end position="202"/>
    </location>
</feature>
<feature type="compositionally biased region" description="Basic and acidic residues" evidence="1">
    <location>
        <begin position="8"/>
        <end position="20"/>
    </location>
</feature>
<feature type="region of interest" description="Disordered" evidence="1">
    <location>
        <begin position="41"/>
        <end position="204"/>
    </location>
</feature>